<dbReference type="GO" id="GO:0005737">
    <property type="term" value="C:cytoplasm"/>
    <property type="evidence" value="ECO:0007669"/>
    <property type="project" value="TreeGrafter"/>
</dbReference>
<dbReference type="Gene3D" id="3.40.50.150">
    <property type="entry name" value="Vaccinia Virus protein VP39"/>
    <property type="match status" value="1"/>
</dbReference>
<dbReference type="FunFam" id="3.40.47.10:FF:000019">
    <property type="entry name" value="Polyketide synthase type I"/>
    <property type="match status" value="1"/>
</dbReference>
<dbReference type="InterPro" id="IPR018201">
    <property type="entry name" value="Ketoacyl_synth_AS"/>
</dbReference>
<dbReference type="InterPro" id="IPR029063">
    <property type="entry name" value="SAM-dependent_MTases_sf"/>
</dbReference>
<evidence type="ECO:0000259" key="11">
    <source>
        <dbReference type="PROSITE" id="PS52019"/>
    </source>
</evidence>
<dbReference type="InterPro" id="IPR014030">
    <property type="entry name" value="Ketoacyl_synth_N"/>
</dbReference>
<dbReference type="GO" id="GO:0004315">
    <property type="term" value="F:3-oxoacyl-[acyl-carrier-protein] synthase activity"/>
    <property type="evidence" value="ECO:0007669"/>
    <property type="project" value="InterPro"/>
</dbReference>
<feature type="region of interest" description="C-terminal hotdog fold" evidence="7">
    <location>
        <begin position="755"/>
        <end position="902"/>
    </location>
</feature>
<keyword evidence="2" id="KW-0597">Phosphoprotein</keyword>
<dbReference type="CDD" id="cd05195">
    <property type="entry name" value="enoyl_red"/>
    <property type="match status" value="1"/>
</dbReference>
<proteinExistence type="predicted"/>
<dbReference type="Pfam" id="PF14765">
    <property type="entry name" value="PS-DH"/>
    <property type="match status" value="1"/>
</dbReference>
<sequence length="2310" mass="252419">MNRLTDNQDHRSLMRQALLELRQMRSKLQTIEAARTEPIAIVGIGCRLPGQVQNPADFWRLLQTGQNAITEVPADRWSNDRFYDANPDTPGKIATRYGGFVGHLQEFDAEFFGIADREARSLDPQQRLLLEVSWEALEQAGIIPARLAGSATGVFIGISSNDYSQHLLNRDRHQIDAYLATGNSHSTAAGRLSYTLGLTGPSLAIDTACSSSLVAVHLACQSLRQQECDLALVGGVNRLLSPDFSINFSKAHMLAADGRCKTFDARADGFVRSEGCGVVVLKRLSDALAAGDRIWSLICGSAVNQDGRSSGLTVPNGPAQQAVIRQALANAGISLSQVQYIEAHGTGTALGDPIELLALGEVFKPSDSNRANKPLLIGSVKTNLGHLEAAAGIAGLIKVALCLHYREIPPHLHFQQPNPHVSWDQLPLQVPTTSMLWPADSAPIAGVSSFGFSGTNAHVVLSAAEASNPDAPRLWLDQPPYSLTLSAKTPAALQALAHRYYEYLQQNPTLDFAEVCYQVKTGRSLFAEQLTVTANSTAEAIEQLAAFGKNGSKSFNTDKFRESKLFQVESTNSSRSDSKKDSSKCSIQPLLLPTYPFQRQRYWVDIEQHKNLFVNQSNNYPEVHPLLGQRLHLSRSPEIYFSHRLSQTEPLFLAQHRVLGAFMLPAAGYMEMALAAGKQILQSDRLTLTNLAIQQPILLTEADLVVQVVLSPQLDDAYRFEVLGQRGDANWQLHATGSISQAESFASEMSQLECSQPVELADYYQTLRAYGIEYGELFQAIQQLWRGDRQARGQIQLAAQLDPAPYQCHPVLLDAAFQVIGAALPSLGSHSLYLPTGCDRLTFYKRPERICWSNVTVHTSYNATEQIYKQIKVDVQITDTNGEPLIAIVGLQLHPVTKPSASISASWQDWLYQINWQVQPLPNLPTPISIHDHLLPQLSEWLLQPDLLAYPQVLAALERLSLIYTCQAFQQLGWTPITPLVAASELAERLGVVLQHQRLLHRLLEILHQADLFEQSQPDQNLAHIKASNIDLDAQLTQLQQRYPTAKAELTLLHRCGSRLADVLRGQCNPLQLLFPQGDLTTATQLYETSTGAALMNRLVQQAVSFVLSAGRSLRILEIGAGTGGTTAAILPHLLADSTVTIDYTFTDLSVLFLQKAQQRFQDYSFVKYKVLDIEHSPTAQQFETRSYDLIIAANVLHATSDLSQSLYHIRQLLAPDGLLLLLETTQPQCWLDLIFGLTAGWWRFTDRDLRPAYPLISAGQWQSLLQNCGFEQPVAITPDLTQTDGSPPLAAPQTLLVAKAGQTVPHPPPSHWLIFADRQGLVQQLAPQLSGHVTLVQTGETYQQGSHEFVINPRARADFEQLWAAIPAPDHILYLWGLDNSSELALDSLIAATETTCTSLLHLLQTLPTSPSLWLVTQGAVVLDACESSDPPKSPLTDPPKSPLTRGTSNPGSLVPPLTRGTSNPGSLVPPLLRGGRGDHPINPAKLSQTPLWGLAKVIGLEYPALHCRCIDLDPCLPLSEQVADLHRELHSTTAEPQIALRQHERYAARLARFVPDTLPLPDQPYQLTCLQRGSLEQLTLQPTERRSPAATEVEICVAATGLNLIDVLDTLNLLPFERNWFGVECAGEISAVGSEVTEFQVGDAVVALAPGSFNQYVTVDGALVVPKPAQLSFTAAATIPAAFLTADYALRLANLQPGERILIHAAATGTGMAAVMLAHQIGAEVYATASPSKWNALEQMGVYRVMNSRTLDFVEQVMAQTQGEGVDVVFNSLAGEFIPASLSVLSERGRFVEIGKRQVWTAAQVAAIKPGATYHLIDLMAIAQQQPQLIQTRLRHLLQLVPPLPATVFPIQKVVQAFRTMQQAQHIGKIVVTHQATPTGGTFSVRPAGAYLITGGLGGLGLLLAEWLVQQGARYLVLVSRRPPTLAQTQTLQTLEQTGAAIRVMQADVADPSQLADVLEALDLPLYGVFHAAGVLDDGILQHLTWERMAAVMTPKLAGAWNLHTLTQDQPLDWFVLFSSAAALLGSPGQASHVVANGFLDALAHYRQAMGQPGLSINWGAWSEVGAAAQRQVDQQMQLRGVGAISPQIGLHILKTLLAQSTAQVGVVPIQWPEFLQQEWLQSRAAAFFDAFRPFDGIVPQAASQSALLSQIKAASSSERLTLLIAHLQTEVGKVLGLPAHRLPKPDQGFFDLGMDSLMAVELKNRLDTQLQLNLTTTTIFEHAMIRELAQHLATTLTATIEAGSESVNATEIPSNPQKQRNESDRLQATLSETVNHTGDDFDNDIETNIETNILNELTALETLLNQS</sequence>
<dbReference type="InterPro" id="IPR020806">
    <property type="entry name" value="PKS_PP-bd"/>
</dbReference>
<dbReference type="PROSITE" id="PS00606">
    <property type="entry name" value="KS3_1"/>
    <property type="match status" value="1"/>
</dbReference>
<dbReference type="RefSeq" id="WP_316432636.1">
    <property type="nucleotide sequence ID" value="NZ_CP053586.1"/>
</dbReference>
<dbReference type="Gene3D" id="3.10.129.110">
    <property type="entry name" value="Polyketide synthase dehydratase"/>
    <property type="match status" value="1"/>
</dbReference>
<feature type="region of interest" description="Disordered" evidence="8">
    <location>
        <begin position="1429"/>
        <end position="1470"/>
    </location>
</feature>
<dbReference type="SUPFAM" id="SSF53901">
    <property type="entry name" value="Thiolase-like"/>
    <property type="match status" value="1"/>
</dbReference>
<gene>
    <name evidence="12" type="ORF">HJG54_00045</name>
</gene>
<accession>A0AA96WAA7</accession>
<dbReference type="EMBL" id="CP053586">
    <property type="protein sequence ID" value="WNZ21413.1"/>
    <property type="molecule type" value="Genomic_DNA"/>
</dbReference>
<dbReference type="InterPro" id="IPR016039">
    <property type="entry name" value="Thiolase-like"/>
</dbReference>
<dbReference type="InterPro" id="IPR009081">
    <property type="entry name" value="PP-bd_ACP"/>
</dbReference>
<dbReference type="SUPFAM" id="SSF50129">
    <property type="entry name" value="GroES-like"/>
    <property type="match status" value="1"/>
</dbReference>
<dbReference type="InterPro" id="IPR014031">
    <property type="entry name" value="Ketoacyl_synth_C"/>
</dbReference>
<evidence type="ECO:0000256" key="2">
    <source>
        <dbReference type="ARBA" id="ARBA00022553"/>
    </source>
</evidence>
<feature type="compositionally biased region" description="Pro residues" evidence="8">
    <location>
        <begin position="1433"/>
        <end position="1443"/>
    </location>
</feature>
<dbReference type="FunFam" id="3.40.50.720:FF:000209">
    <property type="entry name" value="Polyketide synthase Pks12"/>
    <property type="match status" value="1"/>
</dbReference>
<feature type="domain" description="Carrier" evidence="9">
    <location>
        <begin position="2161"/>
        <end position="2239"/>
    </location>
</feature>
<dbReference type="SMART" id="SM00822">
    <property type="entry name" value="PKS_KR"/>
    <property type="match status" value="1"/>
</dbReference>
<dbReference type="Pfam" id="PF00550">
    <property type="entry name" value="PP-binding"/>
    <property type="match status" value="1"/>
</dbReference>
<evidence type="ECO:0000256" key="7">
    <source>
        <dbReference type="PROSITE-ProRule" id="PRU01363"/>
    </source>
</evidence>
<evidence type="ECO:0000256" key="3">
    <source>
        <dbReference type="ARBA" id="ARBA00022679"/>
    </source>
</evidence>
<dbReference type="InterPro" id="IPR042104">
    <property type="entry name" value="PKS_dehydratase_sf"/>
</dbReference>
<feature type="region of interest" description="N-terminal hotdog fold" evidence="7">
    <location>
        <begin position="624"/>
        <end position="746"/>
    </location>
</feature>
<dbReference type="CDD" id="cd08955">
    <property type="entry name" value="KR_2_FAS_SDR_x"/>
    <property type="match status" value="1"/>
</dbReference>
<evidence type="ECO:0000313" key="12">
    <source>
        <dbReference type="EMBL" id="WNZ21413.1"/>
    </source>
</evidence>
<evidence type="ECO:0000256" key="5">
    <source>
        <dbReference type="ARBA" id="ARBA00023268"/>
    </source>
</evidence>
<feature type="domain" description="PKS/mFAS DH" evidence="11">
    <location>
        <begin position="624"/>
        <end position="902"/>
    </location>
</feature>
<dbReference type="SUPFAM" id="SSF53335">
    <property type="entry name" value="S-adenosyl-L-methionine-dependent methyltransferases"/>
    <property type="match status" value="1"/>
</dbReference>
<keyword evidence="5" id="KW-0511">Multifunctional enzyme</keyword>
<feature type="domain" description="Ketosynthase family 3 (KS3)" evidence="10">
    <location>
        <begin position="36"/>
        <end position="463"/>
    </location>
</feature>
<keyword evidence="1" id="KW-0596">Phosphopantetheine</keyword>
<dbReference type="SMART" id="SM01294">
    <property type="entry name" value="PKS_PP_betabranch"/>
    <property type="match status" value="1"/>
</dbReference>
<dbReference type="PANTHER" id="PTHR43775">
    <property type="entry name" value="FATTY ACID SYNTHASE"/>
    <property type="match status" value="1"/>
</dbReference>
<dbReference type="InterPro" id="IPR013154">
    <property type="entry name" value="ADH-like_N"/>
</dbReference>
<dbReference type="Gene3D" id="3.40.47.10">
    <property type="match status" value="1"/>
</dbReference>
<dbReference type="InterPro" id="IPR049900">
    <property type="entry name" value="PKS_mFAS_DH"/>
</dbReference>
<dbReference type="SMART" id="SM00825">
    <property type="entry name" value="PKS_KS"/>
    <property type="match status" value="1"/>
</dbReference>
<dbReference type="GO" id="GO:0006633">
    <property type="term" value="P:fatty acid biosynthetic process"/>
    <property type="evidence" value="ECO:0007669"/>
    <property type="project" value="InterPro"/>
</dbReference>
<evidence type="ECO:0000259" key="10">
    <source>
        <dbReference type="PROSITE" id="PS52004"/>
    </source>
</evidence>
<dbReference type="InterPro" id="IPR036736">
    <property type="entry name" value="ACP-like_sf"/>
</dbReference>
<dbReference type="GO" id="GO:0005886">
    <property type="term" value="C:plasma membrane"/>
    <property type="evidence" value="ECO:0007669"/>
    <property type="project" value="TreeGrafter"/>
</dbReference>
<dbReference type="Gene3D" id="3.30.70.3290">
    <property type="match status" value="1"/>
</dbReference>
<evidence type="ECO:0000256" key="1">
    <source>
        <dbReference type="ARBA" id="ARBA00022450"/>
    </source>
</evidence>
<evidence type="ECO:0000256" key="4">
    <source>
        <dbReference type="ARBA" id="ARBA00022857"/>
    </source>
</evidence>
<dbReference type="Pfam" id="PF08240">
    <property type="entry name" value="ADH_N"/>
    <property type="match status" value="1"/>
</dbReference>
<protein>
    <submittedName>
        <fullName evidence="12">SDR family NAD(P)-dependent oxidoreductase</fullName>
    </submittedName>
</protein>
<dbReference type="Pfam" id="PF00109">
    <property type="entry name" value="ketoacyl-synt"/>
    <property type="match status" value="1"/>
</dbReference>
<dbReference type="InterPro" id="IPR013217">
    <property type="entry name" value="Methyltransf_12"/>
</dbReference>
<dbReference type="InterPro" id="IPR036291">
    <property type="entry name" value="NAD(P)-bd_dom_sf"/>
</dbReference>
<dbReference type="SUPFAM" id="SSF51735">
    <property type="entry name" value="NAD(P)-binding Rossmann-fold domains"/>
    <property type="match status" value="4"/>
</dbReference>
<reference evidence="12" key="1">
    <citation type="submission" date="2020-05" db="EMBL/GenBank/DDBJ databases">
        <authorList>
            <person name="Zhu T."/>
            <person name="Keshari N."/>
            <person name="Lu X."/>
        </authorList>
    </citation>
    <scope>NUCLEOTIDE SEQUENCE</scope>
    <source>
        <strain evidence="12">NK1-12</strain>
    </source>
</reference>
<dbReference type="InterPro" id="IPR050091">
    <property type="entry name" value="PKS_NRPS_Biosynth_Enz"/>
</dbReference>
<dbReference type="SUPFAM" id="SSF47336">
    <property type="entry name" value="ACP-like"/>
    <property type="match status" value="1"/>
</dbReference>
<feature type="active site" description="Proton donor; for dehydratase activity" evidence="7">
    <location>
        <position position="814"/>
    </location>
</feature>
<keyword evidence="4" id="KW-0521">NADP</keyword>
<keyword evidence="3" id="KW-0808">Transferase</keyword>
<dbReference type="InterPro" id="IPR011032">
    <property type="entry name" value="GroES-like_sf"/>
</dbReference>
<dbReference type="Gene3D" id="1.10.1200.10">
    <property type="entry name" value="ACP-like"/>
    <property type="match status" value="1"/>
</dbReference>
<dbReference type="InterPro" id="IPR049552">
    <property type="entry name" value="PKS_DH_N"/>
</dbReference>
<dbReference type="PROSITE" id="PS52019">
    <property type="entry name" value="PKS_MFAS_DH"/>
    <property type="match status" value="1"/>
</dbReference>
<dbReference type="GO" id="GO:0031177">
    <property type="term" value="F:phosphopantetheine binding"/>
    <property type="evidence" value="ECO:0007669"/>
    <property type="project" value="InterPro"/>
</dbReference>
<name>A0AA96WAA7_9CYAN</name>
<dbReference type="Pfam" id="PF08659">
    <property type="entry name" value="KR"/>
    <property type="match status" value="1"/>
</dbReference>
<dbReference type="GO" id="GO:0016491">
    <property type="term" value="F:oxidoreductase activity"/>
    <property type="evidence" value="ECO:0007669"/>
    <property type="project" value="InterPro"/>
</dbReference>
<evidence type="ECO:0000256" key="6">
    <source>
        <dbReference type="ARBA" id="ARBA00023315"/>
    </source>
</evidence>
<dbReference type="CDD" id="cd00833">
    <property type="entry name" value="PKS"/>
    <property type="match status" value="1"/>
</dbReference>
<dbReference type="Gene3D" id="3.40.50.720">
    <property type="entry name" value="NAD(P)-binding Rossmann-like Domain"/>
    <property type="match status" value="3"/>
</dbReference>
<dbReference type="PROSITE" id="PS50075">
    <property type="entry name" value="CARRIER"/>
    <property type="match status" value="1"/>
</dbReference>
<evidence type="ECO:0000259" key="9">
    <source>
        <dbReference type="PROSITE" id="PS50075"/>
    </source>
</evidence>
<evidence type="ECO:0000256" key="8">
    <source>
        <dbReference type="SAM" id="MobiDB-lite"/>
    </source>
</evidence>
<dbReference type="Pfam" id="PF02801">
    <property type="entry name" value="Ketoacyl-synt_C"/>
    <property type="match status" value="1"/>
</dbReference>
<organism evidence="12">
    <name type="scientific">Leptolyngbya sp. NK1-12</name>
    <dbReference type="NCBI Taxonomy" id="2547451"/>
    <lineage>
        <taxon>Bacteria</taxon>
        <taxon>Bacillati</taxon>
        <taxon>Cyanobacteriota</taxon>
        <taxon>Cyanophyceae</taxon>
        <taxon>Leptolyngbyales</taxon>
        <taxon>Leptolyngbyaceae</taxon>
        <taxon>Leptolyngbya group</taxon>
        <taxon>Leptolyngbya</taxon>
    </lineage>
</organism>
<dbReference type="InterPro" id="IPR020841">
    <property type="entry name" value="PKS_Beta-ketoAc_synthase_dom"/>
</dbReference>
<dbReference type="SMART" id="SM00826">
    <property type="entry name" value="PKS_DH"/>
    <property type="match status" value="1"/>
</dbReference>
<dbReference type="PROSITE" id="PS52004">
    <property type="entry name" value="KS3_2"/>
    <property type="match status" value="1"/>
</dbReference>
<dbReference type="SMART" id="SM00823">
    <property type="entry name" value="PKS_PP"/>
    <property type="match status" value="1"/>
</dbReference>
<dbReference type="InterPro" id="IPR020843">
    <property type="entry name" value="ER"/>
</dbReference>
<feature type="active site" description="Proton acceptor; for dehydratase activity" evidence="7">
    <location>
        <position position="656"/>
    </location>
</feature>
<dbReference type="InterPro" id="IPR057326">
    <property type="entry name" value="KR_dom"/>
</dbReference>
<dbReference type="SMART" id="SM00829">
    <property type="entry name" value="PKS_ER"/>
    <property type="match status" value="1"/>
</dbReference>
<dbReference type="InterPro" id="IPR013968">
    <property type="entry name" value="PKS_KR"/>
</dbReference>
<dbReference type="Pfam" id="PF08242">
    <property type="entry name" value="Methyltransf_12"/>
    <property type="match status" value="1"/>
</dbReference>
<keyword evidence="6" id="KW-0012">Acyltransferase</keyword>
<dbReference type="Pfam" id="PF22621">
    <property type="entry name" value="CurL-like_PKS_C"/>
    <property type="match status" value="1"/>
</dbReference>
<dbReference type="GO" id="GO:0071770">
    <property type="term" value="P:DIM/DIP cell wall layer assembly"/>
    <property type="evidence" value="ECO:0007669"/>
    <property type="project" value="TreeGrafter"/>
</dbReference>
<dbReference type="Gene3D" id="3.90.180.10">
    <property type="entry name" value="Medium-chain alcohol dehydrogenases, catalytic domain"/>
    <property type="match status" value="1"/>
</dbReference>
<dbReference type="InterPro" id="IPR049551">
    <property type="entry name" value="PKS_DH_C"/>
</dbReference>
<dbReference type="GO" id="GO:0004312">
    <property type="term" value="F:fatty acid synthase activity"/>
    <property type="evidence" value="ECO:0007669"/>
    <property type="project" value="TreeGrafter"/>
</dbReference>
<dbReference type="Pfam" id="PF13602">
    <property type="entry name" value="ADH_zinc_N_2"/>
    <property type="match status" value="1"/>
</dbReference>
<dbReference type="InterPro" id="IPR020807">
    <property type="entry name" value="PKS_DH"/>
</dbReference>
<dbReference type="PANTHER" id="PTHR43775:SF37">
    <property type="entry name" value="SI:DKEY-61P9.11"/>
    <property type="match status" value="1"/>
</dbReference>
<dbReference type="Pfam" id="PF21089">
    <property type="entry name" value="PKS_DH_N"/>
    <property type="match status" value="1"/>
</dbReference>